<evidence type="ECO:0000313" key="2">
    <source>
        <dbReference type="EMBL" id="SDE88775.1"/>
    </source>
</evidence>
<dbReference type="AlphaFoldDB" id="A0A511HIK7"/>
<protein>
    <submittedName>
        <fullName evidence="1">Uncharacterized protein</fullName>
    </submittedName>
</protein>
<keyword evidence="3" id="KW-1185">Reference proteome</keyword>
<dbReference type="EMBL" id="FNAJ01000014">
    <property type="protein sequence ID" value="SDE88775.1"/>
    <property type="molecule type" value="Genomic_DNA"/>
</dbReference>
<evidence type="ECO:0000313" key="3">
    <source>
        <dbReference type="Proteomes" id="UP000198717"/>
    </source>
</evidence>
<accession>A0A511HIK7</accession>
<organism evidence="1 4">
    <name type="scientific">Myxococcus virescens</name>
    <dbReference type="NCBI Taxonomy" id="83456"/>
    <lineage>
        <taxon>Bacteria</taxon>
        <taxon>Pseudomonadati</taxon>
        <taxon>Myxococcota</taxon>
        <taxon>Myxococcia</taxon>
        <taxon>Myxococcales</taxon>
        <taxon>Cystobacterineae</taxon>
        <taxon>Myxococcaceae</taxon>
        <taxon>Myxococcus</taxon>
    </lineage>
</organism>
<evidence type="ECO:0000313" key="1">
    <source>
        <dbReference type="EMBL" id="GEL73400.1"/>
    </source>
</evidence>
<proteinExistence type="predicted"/>
<evidence type="ECO:0000313" key="4">
    <source>
        <dbReference type="Proteomes" id="UP000321224"/>
    </source>
</evidence>
<comment type="caution">
    <text evidence="1">The sequence shown here is derived from an EMBL/GenBank/DDBJ whole genome shotgun (WGS) entry which is preliminary data.</text>
</comment>
<reference evidence="1 4" key="2">
    <citation type="submission" date="2019-07" db="EMBL/GenBank/DDBJ databases">
        <title>Whole genome shotgun sequence of Myxococcus virescens NBRC 100334.</title>
        <authorList>
            <person name="Hosoyama A."/>
            <person name="Uohara A."/>
            <person name="Ohji S."/>
            <person name="Ichikawa N."/>
        </authorList>
    </citation>
    <scope>NUCLEOTIDE SEQUENCE [LARGE SCALE GENOMIC DNA]</scope>
    <source>
        <strain evidence="1 4">NBRC 100334</strain>
    </source>
</reference>
<dbReference type="Proteomes" id="UP000198717">
    <property type="component" value="Unassembled WGS sequence"/>
</dbReference>
<dbReference type="EMBL" id="BJVY01000034">
    <property type="protein sequence ID" value="GEL73400.1"/>
    <property type="molecule type" value="Genomic_DNA"/>
</dbReference>
<sequence length="46" mass="5647">MHYPAPLPMPWGSIMRTKYPRVFDHVLVIMLENQYRSYVMQNPYFK</sequence>
<gene>
    <name evidence="1" type="ORF">MVI01_51840</name>
    <name evidence="2" type="ORF">SAMN04488504_11444</name>
</gene>
<dbReference type="Proteomes" id="UP000321224">
    <property type="component" value="Unassembled WGS sequence"/>
</dbReference>
<reference evidence="2 3" key="1">
    <citation type="submission" date="2016-10" db="EMBL/GenBank/DDBJ databases">
        <authorList>
            <person name="Varghese N."/>
            <person name="Submissions S."/>
        </authorList>
    </citation>
    <scope>NUCLEOTIDE SEQUENCE [LARGE SCALE GENOMIC DNA]</scope>
    <source>
        <strain evidence="2 3">DSM 2260</strain>
    </source>
</reference>
<name>A0A511HIK7_9BACT</name>